<protein>
    <recommendedName>
        <fullName evidence="7">Thioredoxin reductase</fullName>
        <ecNumber evidence="7">1.8.1.9</ecNumber>
    </recommendedName>
</protein>
<dbReference type="OrthoDB" id="9806179at2"/>
<keyword evidence="11" id="KW-1185">Reference proteome</keyword>
<dbReference type="Pfam" id="PF07992">
    <property type="entry name" value="Pyr_redox_2"/>
    <property type="match status" value="1"/>
</dbReference>
<keyword evidence="6 7" id="KW-0676">Redox-active center</keyword>
<comment type="similarity">
    <text evidence="1 7">Belongs to the class-II pyridine nucleotide-disulfide oxidoreductase family.</text>
</comment>
<proteinExistence type="inferred from homology"/>
<evidence type="ECO:0000256" key="3">
    <source>
        <dbReference type="ARBA" id="ARBA00022827"/>
    </source>
</evidence>
<evidence type="ECO:0000256" key="4">
    <source>
        <dbReference type="ARBA" id="ARBA00023002"/>
    </source>
</evidence>
<dbReference type="AlphaFoldDB" id="A0A1M7C1Q6"/>
<keyword evidence="3 7" id="KW-0274">FAD</keyword>
<reference evidence="10 11" key="1">
    <citation type="submission" date="2016-11" db="EMBL/GenBank/DDBJ databases">
        <authorList>
            <person name="Jaros S."/>
            <person name="Januszkiewicz K."/>
            <person name="Wedrychowicz H."/>
        </authorList>
    </citation>
    <scope>NUCLEOTIDE SEQUENCE [LARGE SCALE GENOMIC DNA]</scope>
    <source>
        <strain evidence="10 11">DSM 15929</strain>
    </source>
</reference>
<dbReference type="RefSeq" id="WP_073280215.1">
    <property type="nucleotide sequence ID" value="NZ_FRAC01000040.1"/>
</dbReference>
<dbReference type="GO" id="GO:0005737">
    <property type="term" value="C:cytoplasm"/>
    <property type="evidence" value="ECO:0007669"/>
    <property type="project" value="InterPro"/>
</dbReference>
<evidence type="ECO:0000256" key="2">
    <source>
        <dbReference type="ARBA" id="ARBA00022630"/>
    </source>
</evidence>
<dbReference type="PROSITE" id="PS00573">
    <property type="entry name" value="PYRIDINE_REDOX_2"/>
    <property type="match status" value="1"/>
</dbReference>
<dbReference type="Gene3D" id="3.50.50.60">
    <property type="entry name" value="FAD/NAD(P)-binding domain"/>
    <property type="match status" value="2"/>
</dbReference>
<dbReference type="PRINTS" id="PR00368">
    <property type="entry name" value="FADPNR"/>
</dbReference>
<dbReference type="EMBL" id="FRAC01000040">
    <property type="protein sequence ID" value="SHL61222.1"/>
    <property type="molecule type" value="Genomic_DNA"/>
</dbReference>
<feature type="domain" description="FAD/NAD(P)-binding" evidence="9">
    <location>
        <begin position="6"/>
        <end position="293"/>
    </location>
</feature>
<evidence type="ECO:0000256" key="7">
    <source>
        <dbReference type="RuleBase" id="RU003880"/>
    </source>
</evidence>
<dbReference type="InterPro" id="IPR008255">
    <property type="entry name" value="Pyr_nucl-diS_OxRdtase_2_AS"/>
</dbReference>
<keyword evidence="4 7" id="KW-0560">Oxidoreductase</keyword>
<evidence type="ECO:0000259" key="9">
    <source>
        <dbReference type="Pfam" id="PF07992"/>
    </source>
</evidence>
<evidence type="ECO:0000256" key="6">
    <source>
        <dbReference type="ARBA" id="ARBA00023284"/>
    </source>
</evidence>
<accession>A0A1M7C1Q6</accession>
<sequence length="307" mass="33173">MDKIHEVMIIGSGPAGLTAALYAGRAELDTIVIEKAPISGGQIINTYEVDNYPGIPGISGFELATKFREHCDRMNLPFITGDVKSFRTEDGIKVITLEDGTEYRGKTAIIATGANPRKLMVEGEERLAGMGVSYCATCDGAFFKNKITAVVGGGDVAVEDAIFLARLCKKVYVIHRRDEFRAAKTYTTKLLSMENVEVIWDSVVEEIQGGEVVEKIKVKNIKNNEGTELAVDGIFIAVGYNPSSEIYKEALELASGGYIKADESCQTNIPGVFAAGDIRTKELRQIITAASDGANAITGVEKYLNSL</sequence>
<dbReference type="EC" id="1.8.1.9" evidence="7"/>
<dbReference type="Proteomes" id="UP000184386">
    <property type="component" value="Unassembled WGS sequence"/>
</dbReference>
<keyword evidence="5" id="KW-1015">Disulfide bond</keyword>
<evidence type="ECO:0000256" key="5">
    <source>
        <dbReference type="ARBA" id="ARBA00023157"/>
    </source>
</evidence>
<comment type="catalytic activity">
    <reaction evidence="7">
        <text>[thioredoxin]-dithiol + NADP(+) = [thioredoxin]-disulfide + NADPH + H(+)</text>
        <dbReference type="Rhea" id="RHEA:20345"/>
        <dbReference type="Rhea" id="RHEA-COMP:10698"/>
        <dbReference type="Rhea" id="RHEA-COMP:10700"/>
        <dbReference type="ChEBI" id="CHEBI:15378"/>
        <dbReference type="ChEBI" id="CHEBI:29950"/>
        <dbReference type="ChEBI" id="CHEBI:50058"/>
        <dbReference type="ChEBI" id="CHEBI:57783"/>
        <dbReference type="ChEBI" id="CHEBI:58349"/>
        <dbReference type="EC" id="1.8.1.9"/>
    </reaction>
</comment>
<evidence type="ECO:0000256" key="8">
    <source>
        <dbReference type="RuleBase" id="RU003881"/>
    </source>
</evidence>
<keyword evidence="8" id="KW-0521">NADP</keyword>
<evidence type="ECO:0000256" key="1">
    <source>
        <dbReference type="ARBA" id="ARBA00009333"/>
    </source>
</evidence>
<organism evidence="10 11">
    <name type="scientific">Anaerocolumna jejuensis DSM 15929</name>
    <dbReference type="NCBI Taxonomy" id="1121322"/>
    <lineage>
        <taxon>Bacteria</taxon>
        <taxon>Bacillati</taxon>
        <taxon>Bacillota</taxon>
        <taxon>Clostridia</taxon>
        <taxon>Lachnospirales</taxon>
        <taxon>Lachnospiraceae</taxon>
        <taxon>Anaerocolumna</taxon>
    </lineage>
</organism>
<dbReference type="STRING" id="1121322.SAMN02745136_05314"/>
<keyword evidence="2 7" id="KW-0285">Flavoprotein</keyword>
<dbReference type="PANTHER" id="PTHR48105">
    <property type="entry name" value="THIOREDOXIN REDUCTASE 1-RELATED-RELATED"/>
    <property type="match status" value="1"/>
</dbReference>
<name>A0A1M7C1Q6_9FIRM</name>
<dbReference type="InterPro" id="IPR036188">
    <property type="entry name" value="FAD/NAD-bd_sf"/>
</dbReference>
<dbReference type="SUPFAM" id="SSF51905">
    <property type="entry name" value="FAD/NAD(P)-binding domain"/>
    <property type="match status" value="1"/>
</dbReference>
<gene>
    <name evidence="10" type="ORF">SAMN02745136_05314</name>
</gene>
<dbReference type="InterPro" id="IPR023753">
    <property type="entry name" value="FAD/NAD-binding_dom"/>
</dbReference>
<dbReference type="InterPro" id="IPR050097">
    <property type="entry name" value="Ferredoxin-NADP_redctase_2"/>
</dbReference>
<comment type="subunit">
    <text evidence="7">Homodimer.</text>
</comment>
<evidence type="ECO:0000313" key="10">
    <source>
        <dbReference type="EMBL" id="SHL61222.1"/>
    </source>
</evidence>
<dbReference type="GO" id="GO:0019430">
    <property type="term" value="P:removal of superoxide radicals"/>
    <property type="evidence" value="ECO:0007669"/>
    <property type="project" value="UniProtKB-UniRule"/>
</dbReference>
<evidence type="ECO:0000313" key="11">
    <source>
        <dbReference type="Proteomes" id="UP000184386"/>
    </source>
</evidence>
<dbReference type="InterPro" id="IPR005982">
    <property type="entry name" value="Thioredox_Rdtase"/>
</dbReference>
<dbReference type="PRINTS" id="PR00469">
    <property type="entry name" value="PNDRDTASEII"/>
</dbReference>
<dbReference type="GO" id="GO:0004791">
    <property type="term" value="F:thioredoxin-disulfide reductase (NADPH) activity"/>
    <property type="evidence" value="ECO:0007669"/>
    <property type="project" value="UniProtKB-UniRule"/>
</dbReference>
<comment type="cofactor">
    <cofactor evidence="8">
        <name>FAD</name>
        <dbReference type="ChEBI" id="CHEBI:57692"/>
    </cofactor>
    <text evidence="8">Binds 1 FAD per subunit.</text>
</comment>
<dbReference type="NCBIfam" id="TIGR01292">
    <property type="entry name" value="TRX_reduct"/>
    <property type="match status" value="1"/>
</dbReference>